<evidence type="ECO:0000259" key="1">
    <source>
        <dbReference type="PROSITE" id="PS50801"/>
    </source>
</evidence>
<dbReference type="Gene3D" id="3.30.750.24">
    <property type="entry name" value="STAS domain"/>
    <property type="match status" value="1"/>
</dbReference>
<dbReference type="SUPFAM" id="SSF52091">
    <property type="entry name" value="SpoIIaa-like"/>
    <property type="match status" value="1"/>
</dbReference>
<keyword evidence="3" id="KW-1185">Reference proteome</keyword>
<dbReference type="PROSITE" id="PS50801">
    <property type="entry name" value="STAS"/>
    <property type="match status" value="1"/>
</dbReference>
<accession>A0ABX7M940</accession>
<feature type="domain" description="STAS" evidence="1">
    <location>
        <begin position="1"/>
        <end position="99"/>
    </location>
</feature>
<dbReference type="EMBL" id="CP071060">
    <property type="protein sequence ID" value="QSI77263.1"/>
    <property type="molecule type" value="Genomic_DNA"/>
</dbReference>
<dbReference type="PANTHER" id="PTHR35849:SF2">
    <property type="entry name" value="BLR2341 PROTEIN"/>
    <property type="match status" value="1"/>
</dbReference>
<name>A0ABX7M940_9RHOO</name>
<sequence length="99" mass="10640">MTQKTTAVVIEGEMTIVNAGLTREQLLEALNSGRQVEVDLSRVNELDSAGLQLMIAARREATAREVPLHFVGHSGAVLEVLHLCNLSDQFDAVAVTAAQ</sequence>
<dbReference type="InterPro" id="IPR052746">
    <property type="entry name" value="MlaB_ABC_Transporter"/>
</dbReference>
<dbReference type="Proteomes" id="UP000663570">
    <property type="component" value="Chromosome"/>
</dbReference>
<gene>
    <name evidence="2" type="ORF">JY500_01010</name>
</gene>
<reference evidence="2 3" key="1">
    <citation type="submission" date="2021-02" db="EMBL/GenBank/DDBJ databases">
        <title>Niveibacterium changnyeongensis HC41.</title>
        <authorList>
            <person name="Kang M."/>
        </authorList>
    </citation>
    <scope>NUCLEOTIDE SEQUENCE [LARGE SCALE GENOMIC DNA]</scope>
    <source>
        <strain evidence="2 3">HC41</strain>
    </source>
</reference>
<evidence type="ECO:0000313" key="2">
    <source>
        <dbReference type="EMBL" id="QSI77263.1"/>
    </source>
</evidence>
<dbReference type="PANTHER" id="PTHR35849">
    <property type="entry name" value="BLR2341 PROTEIN"/>
    <property type="match status" value="1"/>
</dbReference>
<dbReference type="Pfam" id="PF13466">
    <property type="entry name" value="STAS_2"/>
    <property type="match status" value="1"/>
</dbReference>
<protein>
    <submittedName>
        <fullName evidence="2">STAS domain-containing protein</fullName>
    </submittedName>
</protein>
<organism evidence="2 3">
    <name type="scientific">Niveibacterium microcysteis</name>
    <dbReference type="NCBI Taxonomy" id="2811415"/>
    <lineage>
        <taxon>Bacteria</taxon>
        <taxon>Pseudomonadati</taxon>
        <taxon>Pseudomonadota</taxon>
        <taxon>Betaproteobacteria</taxon>
        <taxon>Rhodocyclales</taxon>
        <taxon>Rhodocyclaceae</taxon>
        <taxon>Niveibacterium</taxon>
    </lineage>
</organism>
<proteinExistence type="predicted"/>
<evidence type="ECO:0000313" key="3">
    <source>
        <dbReference type="Proteomes" id="UP000663570"/>
    </source>
</evidence>
<dbReference type="InterPro" id="IPR058548">
    <property type="entry name" value="MlaB-like_STAS"/>
</dbReference>
<dbReference type="InterPro" id="IPR036513">
    <property type="entry name" value="STAS_dom_sf"/>
</dbReference>
<dbReference type="RefSeq" id="WP_206254762.1">
    <property type="nucleotide sequence ID" value="NZ_CP071060.1"/>
</dbReference>
<dbReference type="InterPro" id="IPR002645">
    <property type="entry name" value="STAS_dom"/>
</dbReference>
<dbReference type="CDD" id="cd07043">
    <property type="entry name" value="STAS_anti-anti-sigma_factors"/>
    <property type="match status" value="1"/>
</dbReference>